<dbReference type="HAMAP" id="MF_01201">
    <property type="entry name" value="Ala_racemase"/>
    <property type="match status" value="1"/>
</dbReference>
<comment type="pathway">
    <text evidence="7">Amino-acid biosynthesis; D-alanine biosynthesis; D-alanine from L-alanine: step 1/1.</text>
</comment>
<evidence type="ECO:0000313" key="11">
    <source>
        <dbReference type="EMBL" id="ARU55168.1"/>
    </source>
</evidence>
<dbReference type="SMART" id="SM01005">
    <property type="entry name" value="Ala_racemase_C"/>
    <property type="match status" value="1"/>
</dbReference>
<dbReference type="GO" id="GO:0030170">
    <property type="term" value="F:pyridoxal phosphate binding"/>
    <property type="evidence" value="ECO:0007669"/>
    <property type="project" value="UniProtKB-UniRule"/>
</dbReference>
<evidence type="ECO:0000313" key="12">
    <source>
        <dbReference type="Proteomes" id="UP000196027"/>
    </source>
</evidence>
<comment type="catalytic activity">
    <reaction evidence="1 7">
        <text>L-alanine = D-alanine</text>
        <dbReference type="Rhea" id="RHEA:20249"/>
        <dbReference type="ChEBI" id="CHEBI:57416"/>
        <dbReference type="ChEBI" id="CHEBI:57972"/>
        <dbReference type="EC" id="5.1.1.1"/>
    </reaction>
</comment>
<comment type="similarity">
    <text evidence="3 7">Belongs to the alanine racemase family.</text>
</comment>
<sequence length="373" mass="40422">MTRPAVASIDLKAFADNLRYADLLAGTAETVAVVKADGYGHGIVEIARTAAHQVQRLAVSCPEEALQIRKAGVKNPIILLEGIFCADELAWCLTHNCELVLHSDYQVSALESYLRDYLRDDRAACSAVQVWLKLNTGMNRLGFDEPTLLEMKSRLAELGGCVHLQGVLSHVACADDAESSHAVSQFQRFADFRSRCSHGLSSIANSATLLNYPKHCYQLIRPGIMLYGSSPVLGRTGLELGLKPVMTLKSRVIATRKLKPGDTVGYGATWIADKECYMGVVAMGYGDGYPRHAPNGTPVAVQGRQVQLIGRVSMDMLTVDLGLMSDIGVGAEVELWGNTVSVDTVADHCQTIGYELLTGITSRVPRVYTHQSA</sequence>
<dbReference type="FunFam" id="2.40.37.10:FF:000002">
    <property type="entry name" value="Alanine racemase"/>
    <property type="match status" value="1"/>
</dbReference>
<dbReference type="InterPro" id="IPR000821">
    <property type="entry name" value="Ala_racemase"/>
</dbReference>
<dbReference type="GO" id="GO:0005829">
    <property type="term" value="C:cytosol"/>
    <property type="evidence" value="ECO:0007669"/>
    <property type="project" value="TreeGrafter"/>
</dbReference>
<dbReference type="PANTHER" id="PTHR30511">
    <property type="entry name" value="ALANINE RACEMASE"/>
    <property type="match status" value="1"/>
</dbReference>
<dbReference type="SUPFAM" id="SSF50621">
    <property type="entry name" value="Alanine racemase C-terminal domain-like"/>
    <property type="match status" value="1"/>
</dbReference>
<feature type="active site" description="Proton acceptor; specific for D-alanine" evidence="7">
    <location>
        <position position="35"/>
    </location>
</feature>
<keyword evidence="5 7" id="KW-0663">Pyridoxal phosphate</keyword>
<dbReference type="KEGG" id="ome:OLMES_1083"/>
<feature type="active site" description="Proton acceptor; specific for L-alanine" evidence="7">
    <location>
        <position position="266"/>
    </location>
</feature>
<comment type="cofactor">
    <cofactor evidence="2 7 8">
        <name>pyridoxal 5'-phosphate</name>
        <dbReference type="ChEBI" id="CHEBI:597326"/>
    </cofactor>
</comment>
<evidence type="ECO:0000259" key="10">
    <source>
        <dbReference type="SMART" id="SM01005"/>
    </source>
</evidence>
<dbReference type="SUPFAM" id="SSF51419">
    <property type="entry name" value="PLP-binding barrel"/>
    <property type="match status" value="1"/>
</dbReference>
<evidence type="ECO:0000256" key="4">
    <source>
        <dbReference type="ARBA" id="ARBA00013089"/>
    </source>
</evidence>
<reference evidence="11 12" key="1">
    <citation type="submission" date="2017-05" db="EMBL/GenBank/DDBJ databases">
        <title>Genomic insights into alkan degradation activity of Oleiphilus messinensis.</title>
        <authorList>
            <person name="Kozyavkin S.A."/>
            <person name="Slesarev A.I."/>
            <person name="Golyshin P.N."/>
            <person name="Korzhenkov A."/>
            <person name="Golyshina O.N."/>
            <person name="Toshchakov S.V."/>
        </authorList>
    </citation>
    <scope>NUCLEOTIDE SEQUENCE [LARGE SCALE GENOMIC DNA]</scope>
    <source>
        <strain evidence="11 12">ME102</strain>
    </source>
</reference>
<feature type="binding site" evidence="7 9">
    <location>
        <position position="140"/>
    </location>
    <ligand>
        <name>substrate</name>
    </ligand>
</feature>
<dbReference type="PRINTS" id="PR00992">
    <property type="entry name" value="ALARACEMASE"/>
</dbReference>
<keyword evidence="12" id="KW-1185">Reference proteome</keyword>
<feature type="binding site" evidence="7 9">
    <location>
        <position position="314"/>
    </location>
    <ligand>
        <name>substrate</name>
    </ligand>
</feature>
<keyword evidence="6 7" id="KW-0413">Isomerase</keyword>
<proteinExistence type="inferred from homology"/>
<dbReference type="InterPro" id="IPR020622">
    <property type="entry name" value="Ala_racemase_pyridoxalP-BS"/>
</dbReference>
<dbReference type="FunFam" id="3.20.20.10:FF:000002">
    <property type="entry name" value="Alanine racemase"/>
    <property type="match status" value="1"/>
</dbReference>
<dbReference type="OrthoDB" id="9813814at2"/>
<evidence type="ECO:0000256" key="8">
    <source>
        <dbReference type="PIRSR" id="PIRSR600821-50"/>
    </source>
</evidence>
<evidence type="ECO:0000256" key="6">
    <source>
        <dbReference type="ARBA" id="ARBA00023235"/>
    </source>
</evidence>
<dbReference type="InterPro" id="IPR029066">
    <property type="entry name" value="PLP-binding_barrel"/>
</dbReference>
<dbReference type="Pfam" id="PF01168">
    <property type="entry name" value="Ala_racemase_N"/>
    <property type="match status" value="1"/>
</dbReference>
<evidence type="ECO:0000256" key="5">
    <source>
        <dbReference type="ARBA" id="ARBA00022898"/>
    </source>
</evidence>
<dbReference type="PROSITE" id="PS00395">
    <property type="entry name" value="ALANINE_RACEMASE"/>
    <property type="match status" value="1"/>
</dbReference>
<dbReference type="Gene3D" id="2.40.37.10">
    <property type="entry name" value="Lyase, Ornithine Decarboxylase, Chain A, domain 1"/>
    <property type="match status" value="1"/>
</dbReference>
<evidence type="ECO:0000256" key="3">
    <source>
        <dbReference type="ARBA" id="ARBA00007880"/>
    </source>
</evidence>
<dbReference type="CDD" id="cd06827">
    <property type="entry name" value="PLPDE_III_AR_proteobact"/>
    <property type="match status" value="1"/>
</dbReference>
<evidence type="ECO:0000256" key="7">
    <source>
        <dbReference type="HAMAP-Rule" id="MF_01201"/>
    </source>
</evidence>
<dbReference type="Pfam" id="PF00842">
    <property type="entry name" value="Ala_racemase_C"/>
    <property type="match status" value="1"/>
</dbReference>
<feature type="modified residue" description="N6-(pyridoxal phosphate)lysine" evidence="7 8">
    <location>
        <position position="35"/>
    </location>
</feature>
<dbReference type="EC" id="5.1.1.1" evidence="4 7"/>
<evidence type="ECO:0000256" key="1">
    <source>
        <dbReference type="ARBA" id="ARBA00000316"/>
    </source>
</evidence>
<accession>A0A1Y0I3T3</accession>
<dbReference type="InterPro" id="IPR009006">
    <property type="entry name" value="Ala_racemase/Decarboxylase_C"/>
</dbReference>
<gene>
    <name evidence="11" type="ORF">OLMES_1083</name>
</gene>
<dbReference type="AlphaFoldDB" id="A0A1Y0I3T3"/>
<organism evidence="11 12">
    <name type="scientific">Oleiphilus messinensis</name>
    <dbReference type="NCBI Taxonomy" id="141451"/>
    <lineage>
        <taxon>Bacteria</taxon>
        <taxon>Pseudomonadati</taxon>
        <taxon>Pseudomonadota</taxon>
        <taxon>Gammaproteobacteria</taxon>
        <taxon>Oceanospirillales</taxon>
        <taxon>Oleiphilaceae</taxon>
        <taxon>Oleiphilus</taxon>
    </lineage>
</organism>
<dbReference type="UniPathway" id="UPA00042">
    <property type="reaction ID" value="UER00497"/>
</dbReference>
<dbReference type="GO" id="GO:0008784">
    <property type="term" value="F:alanine racemase activity"/>
    <property type="evidence" value="ECO:0007669"/>
    <property type="project" value="UniProtKB-UniRule"/>
</dbReference>
<evidence type="ECO:0000256" key="2">
    <source>
        <dbReference type="ARBA" id="ARBA00001933"/>
    </source>
</evidence>
<evidence type="ECO:0000256" key="9">
    <source>
        <dbReference type="PIRSR" id="PIRSR600821-52"/>
    </source>
</evidence>
<comment type="function">
    <text evidence="7">Catalyzes the interconversion of L-alanine and D-alanine. May also act on other amino acids.</text>
</comment>
<dbReference type="Gene3D" id="3.20.20.10">
    <property type="entry name" value="Alanine racemase"/>
    <property type="match status" value="1"/>
</dbReference>
<dbReference type="InterPro" id="IPR001608">
    <property type="entry name" value="Ala_racemase_N"/>
</dbReference>
<dbReference type="EMBL" id="CP021425">
    <property type="protein sequence ID" value="ARU55168.1"/>
    <property type="molecule type" value="Genomic_DNA"/>
</dbReference>
<dbReference type="GO" id="GO:0030632">
    <property type="term" value="P:D-alanine biosynthetic process"/>
    <property type="evidence" value="ECO:0007669"/>
    <property type="project" value="UniProtKB-UniRule"/>
</dbReference>
<name>A0A1Y0I3T3_9GAMM</name>
<dbReference type="NCBIfam" id="TIGR00492">
    <property type="entry name" value="alr"/>
    <property type="match status" value="1"/>
</dbReference>
<dbReference type="InterPro" id="IPR011079">
    <property type="entry name" value="Ala_racemase_C"/>
</dbReference>
<feature type="domain" description="Alanine racemase C-terminal" evidence="10">
    <location>
        <begin position="245"/>
        <end position="369"/>
    </location>
</feature>
<dbReference type="Proteomes" id="UP000196027">
    <property type="component" value="Chromosome"/>
</dbReference>
<protein>
    <recommendedName>
        <fullName evidence="4 7">Alanine racemase</fullName>
        <ecNumber evidence="4 7">5.1.1.1</ecNumber>
    </recommendedName>
</protein>
<dbReference type="PANTHER" id="PTHR30511:SF0">
    <property type="entry name" value="ALANINE RACEMASE, CATABOLIC-RELATED"/>
    <property type="match status" value="1"/>
</dbReference>
<dbReference type="RefSeq" id="WP_087460300.1">
    <property type="nucleotide sequence ID" value="NZ_CP021425.1"/>
</dbReference>